<dbReference type="SUPFAM" id="SSF53850">
    <property type="entry name" value="Periplasmic binding protein-like II"/>
    <property type="match status" value="1"/>
</dbReference>
<dbReference type="Gene3D" id="3.40.190.290">
    <property type="match status" value="1"/>
</dbReference>
<name>I3U729_ADVKW</name>
<keyword evidence="8" id="KW-1185">Reference proteome</keyword>
<dbReference type="KEGG" id="aka:TKWG_00515"/>
<dbReference type="GO" id="GO:0003700">
    <property type="term" value="F:DNA-binding transcription factor activity"/>
    <property type="evidence" value="ECO:0007669"/>
    <property type="project" value="InterPro"/>
</dbReference>
<evidence type="ECO:0000313" key="7">
    <source>
        <dbReference type="EMBL" id="AFK60817.1"/>
    </source>
</evidence>
<keyword evidence="3" id="KW-0238">DNA-binding</keyword>
<dbReference type="InterPro" id="IPR036390">
    <property type="entry name" value="WH_DNA-bd_sf"/>
</dbReference>
<dbReference type="HOGENOM" id="CLU_039613_6_5_4"/>
<accession>I3U729</accession>
<dbReference type="AlphaFoldDB" id="I3U729"/>
<evidence type="ECO:0000256" key="2">
    <source>
        <dbReference type="ARBA" id="ARBA00023015"/>
    </source>
</evidence>
<evidence type="ECO:0000259" key="6">
    <source>
        <dbReference type="PROSITE" id="PS50931"/>
    </source>
</evidence>
<sequence length="333" mass="37498">MFMNLRQLRYFTRIVETGNITRAAEQLYVAQPALGMQVRQLEQDYGVSLLLRHPRGVRTTRAGQLLYERACEILRLVDDTERLVKAQGRFEMEAIMLGLTNGFMNIVGRDLILLAKKELPGVKLGVVEERSIVLIDALERHEIDLALAYEVHERPGMIRVPLLEEEMLFVYGAQNGNGRLHDTPIAFSEMAKHELVLPGQRDGVREQLFTAAKRRAIELNVILDVSSVSMMKRMVAAGDAAAVMPYGNAIEHIELGLLNGRRITDPALSRTLYLVRSITRASFKHEEALINLLAQIVQLYISRLGSLANRCTAAEHSLSDVVATQRDEYRAPR</sequence>
<dbReference type="Gene3D" id="1.10.10.10">
    <property type="entry name" value="Winged helix-like DNA-binding domain superfamily/Winged helix DNA-binding domain"/>
    <property type="match status" value="1"/>
</dbReference>
<gene>
    <name evidence="7" type="ordered locus">TKWG_00515</name>
</gene>
<dbReference type="EMBL" id="CP003555">
    <property type="protein sequence ID" value="AFK60817.1"/>
    <property type="molecule type" value="Genomic_DNA"/>
</dbReference>
<evidence type="ECO:0000256" key="5">
    <source>
        <dbReference type="ARBA" id="ARBA00023163"/>
    </source>
</evidence>
<keyword evidence="4" id="KW-0010">Activator</keyword>
<dbReference type="InterPro" id="IPR000847">
    <property type="entry name" value="LysR_HTH_N"/>
</dbReference>
<dbReference type="SUPFAM" id="SSF46785">
    <property type="entry name" value="Winged helix' DNA-binding domain"/>
    <property type="match status" value="1"/>
</dbReference>
<proteinExistence type="inferred from homology"/>
<evidence type="ECO:0000256" key="4">
    <source>
        <dbReference type="ARBA" id="ARBA00023159"/>
    </source>
</evidence>
<evidence type="ECO:0000256" key="1">
    <source>
        <dbReference type="ARBA" id="ARBA00009437"/>
    </source>
</evidence>
<evidence type="ECO:0000313" key="8">
    <source>
        <dbReference type="Proteomes" id="UP000005267"/>
    </source>
</evidence>
<dbReference type="PANTHER" id="PTHR30293:SF0">
    <property type="entry name" value="NITROGEN ASSIMILATION REGULATORY PROTEIN NAC"/>
    <property type="match status" value="1"/>
</dbReference>
<dbReference type="STRING" id="1036672.TKWG_00515"/>
<comment type="similarity">
    <text evidence="1">Belongs to the LysR transcriptional regulatory family.</text>
</comment>
<dbReference type="PRINTS" id="PR00039">
    <property type="entry name" value="HTHLYSR"/>
</dbReference>
<keyword evidence="2" id="KW-0805">Transcription regulation</keyword>
<keyword evidence="5" id="KW-0804">Transcription</keyword>
<dbReference type="InterPro" id="IPR036388">
    <property type="entry name" value="WH-like_DNA-bd_sf"/>
</dbReference>
<dbReference type="PANTHER" id="PTHR30293">
    <property type="entry name" value="TRANSCRIPTIONAL REGULATORY PROTEIN NAC-RELATED"/>
    <property type="match status" value="1"/>
</dbReference>
<dbReference type="Proteomes" id="UP000005267">
    <property type="component" value="Chromosome"/>
</dbReference>
<protein>
    <submittedName>
        <fullName evidence="7">Transcriptional regulator</fullName>
    </submittedName>
</protein>
<dbReference type="Pfam" id="PF00126">
    <property type="entry name" value="HTH_1"/>
    <property type="match status" value="1"/>
</dbReference>
<dbReference type="FunFam" id="1.10.10.10:FF:000001">
    <property type="entry name" value="LysR family transcriptional regulator"/>
    <property type="match status" value="1"/>
</dbReference>
<reference evidence="8" key="2">
    <citation type="journal article" date="2013" name="PLoS ONE">
        <title>Genome implosion elicits host-confinement in Alcaligenaceae: evidence from the comparative genomics of Tetrathiobacter kashmirensis, a pathogen in the making.</title>
        <authorList>
            <person name="Ghosh W."/>
            <person name="Alam M."/>
            <person name="Roy C."/>
            <person name="Pyne P."/>
            <person name="George A."/>
            <person name="Chakraborty R."/>
            <person name="Majumder S."/>
            <person name="Agarwal A."/>
            <person name="Chakraborty S."/>
            <person name="Majumdar S."/>
            <person name="Gupta S.K."/>
        </authorList>
    </citation>
    <scope>NUCLEOTIDE SEQUENCE [LARGE SCALE GENOMIC DNA]</scope>
    <source>
        <strain evidence="8">WT001</strain>
    </source>
</reference>
<dbReference type="Pfam" id="PF03466">
    <property type="entry name" value="LysR_substrate"/>
    <property type="match status" value="1"/>
</dbReference>
<dbReference type="GO" id="GO:2000142">
    <property type="term" value="P:regulation of DNA-templated transcription initiation"/>
    <property type="evidence" value="ECO:0007669"/>
    <property type="project" value="TreeGrafter"/>
</dbReference>
<evidence type="ECO:0000256" key="3">
    <source>
        <dbReference type="ARBA" id="ARBA00023125"/>
    </source>
</evidence>
<dbReference type="GO" id="GO:0003677">
    <property type="term" value="F:DNA binding"/>
    <property type="evidence" value="ECO:0007669"/>
    <property type="project" value="UniProtKB-KW"/>
</dbReference>
<dbReference type="PROSITE" id="PS50931">
    <property type="entry name" value="HTH_LYSR"/>
    <property type="match status" value="1"/>
</dbReference>
<feature type="domain" description="HTH lysR-type" evidence="6">
    <location>
        <begin position="3"/>
        <end position="60"/>
    </location>
</feature>
<dbReference type="OrthoDB" id="8587114at2"/>
<reference evidence="7 8" key="1">
    <citation type="journal article" date="2011" name="J. Bacteriol.">
        <title>Whole-genome shotgun sequencing of the sulfur-oxidizing chemoautotroph Tetrathiobacter kashmirensis.</title>
        <authorList>
            <person name="Ghosh W."/>
            <person name="George A."/>
            <person name="Agarwal A."/>
            <person name="Raj P."/>
            <person name="Alam M."/>
            <person name="Pyne P."/>
            <person name="Das Gupta S.K."/>
        </authorList>
    </citation>
    <scope>NUCLEOTIDE SEQUENCE [LARGE SCALE GENOMIC DNA]</scope>
    <source>
        <strain evidence="7 8">WT001</strain>
    </source>
</reference>
<dbReference type="InterPro" id="IPR005119">
    <property type="entry name" value="LysR_subst-bd"/>
</dbReference>
<organism evidence="7 8">
    <name type="scientific">Advenella kashmirensis (strain DSM 17095 / LMG 22695 / WT001)</name>
    <name type="common">Tetrathiobacter kashmirensis</name>
    <dbReference type="NCBI Taxonomy" id="1036672"/>
    <lineage>
        <taxon>Bacteria</taxon>
        <taxon>Pseudomonadati</taxon>
        <taxon>Pseudomonadota</taxon>
        <taxon>Betaproteobacteria</taxon>
        <taxon>Burkholderiales</taxon>
        <taxon>Alcaligenaceae</taxon>
    </lineage>
</organism>